<dbReference type="InterPro" id="IPR006202">
    <property type="entry name" value="Neur_chan_lig-bd"/>
</dbReference>
<feature type="domain" description="Neurotransmitter-gated ion-channel ligand-binding" evidence="2">
    <location>
        <begin position="52"/>
        <end position="128"/>
    </location>
</feature>
<feature type="non-terminal residue" evidence="3">
    <location>
        <position position="1"/>
    </location>
</feature>
<organism evidence="3 4">
    <name type="scientific">Goodea atripinnis</name>
    <dbReference type="NCBI Taxonomy" id="208336"/>
    <lineage>
        <taxon>Eukaryota</taxon>
        <taxon>Metazoa</taxon>
        <taxon>Chordata</taxon>
        <taxon>Craniata</taxon>
        <taxon>Vertebrata</taxon>
        <taxon>Euteleostomi</taxon>
        <taxon>Actinopterygii</taxon>
        <taxon>Neopterygii</taxon>
        <taxon>Teleostei</taxon>
        <taxon>Neoteleostei</taxon>
        <taxon>Acanthomorphata</taxon>
        <taxon>Ovalentaria</taxon>
        <taxon>Atherinomorphae</taxon>
        <taxon>Cyprinodontiformes</taxon>
        <taxon>Goodeidae</taxon>
        <taxon>Goodea</taxon>
    </lineage>
</organism>
<proteinExistence type="predicted"/>
<accession>A0ABV0PLA6</accession>
<gene>
    <name evidence="3" type="ORF">GOODEAATRI_005948</name>
</gene>
<evidence type="ECO:0000313" key="4">
    <source>
        <dbReference type="Proteomes" id="UP001476798"/>
    </source>
</evidence>
<dbReference type="Pfam" id="PF02931">
    <property type="entry name" value="Neur_chan_LBD"/>
    <property type="match status" value="1"/>
</dbReference>
<name>A0ABV0PLA6_9TELE</name>
<feature type="chain" id="PRO_5047457671" description="Neurotransmitter-gated ion-channel ligand-binding domain-containing protein" evidence="1">
    <location>
        <begin position="21"/>
        <end position="134"/>
    </location>
</feature>
<sequence length="134" mass="16231">TLKLRFFFYSFLLLVRKTSPDKQGRMRGFIRRILLGYWTDFWTAMTTGCDLDSEYTMDVFFRQTWVDRRLMYEGPVEILRLNNLMVTKVWTPDTFFRNGKRSVAHNMTAPNKLFRIMKNGTILYTMRYYLLHNL</sequence>
<keyword evidence="4" id="KW-1185">Reference proteome</keyword>
<dbReference type="SUPFAM" id="SSF63712">
    <property type="entry name" value="Nicotinic receptor ligand binding domain-like"/>
    <property type="match status" value="1"/>
</dbReference>
<evidence type="ECO:0000256" key="1">
    <source>
        <dbReference type="SAM" id="SignalP"/>
    </source>
</evidence>
<evidence type="ECO:0000259" key="2">
    <source>
        <dbReference type="Pfam" id="PF02931"/>
    </source>
</evidence>
<dbReference type="EMBL" id="JAHRIO010080241">
    <property type="protein sequence ID" value="MEQ2184259.1"/>
    <property type="molecule type" value="Genomic_DNA"/>
</dbReference>
<feature type="signal peptide" evidence="1">
    <location>
        <begin position="1"/>
        <end position="20"/>
    </location>
</feature>
<comment type="caution">
    <text evidence="3">The sequence shown here is derived from an EMBL/GenBank/DDBJ whole genome shotgun (WGS) entry which is preliminary data.</text>
</comment>
<reference evidence="3 4" key="1">
    <citation type="submission" date="2021-06" db="EMBL/GenBank/DDBJ databases">
        <authorList>
            <person name="Palmer J.M."/>
        </authorList>
    </citation>
    <scope>NUCLEOTIDE SEQUENCE [LARGE SCALE GENOMIC DNA]</scope>
    <source>
        <strain evidence="3 4">GA_2019</strain>
        <tissue evidence="3">Muscle</tissue>
    </source>
</reference>
<evidence type="ECO:0000313" key="3">
    <source>
        <dbReference type="EMBL" id="MEQ2184259.1"/>
    </source>
</evidence>
<dbReference type="Gene3D" id="2.70.170.10">
    <property type="entry name" value="Neurotransmitter-gated ion-channel ligand-binding domain"/>
    <property type="match status" value="1"/>
</dbReference>
<protein>
    <recommendedName>
        <fullName evidence="2">Neurotransmitter-gated ion-channel ligand-binding domain-containing protein</fullName>
    </recommendedName>
</protein>
<dbReference type="InterPro" id="IPR036734">
    <property type="entry name" value="Neur_chan_lig-bd_sf"/>
</dbReference>
<keyword evidence="1" id="KW-0732">Signal</keyword>
<dbReference type="Proteomes" id="UP001476798">
    <property type="component" value="Unassembled WGS sequence"/>
</dbReference>